<comment type="similarity">
    <text evidence="2">Belongs to the SPCS1 family.</text>
</comment>
<dbReference type="GO" id="GO:0005787">
    <property type="term" value="C:signal peptidase complex"/>
    <property type="evidence" value="ECO:0007669"/>
    <property type="project" value="InterPro"/>
</dbReference>
<proteinExistence type="inferred from homology"/>
<dbReference type="InterPro" id="IPR009542">
    <property type="entry name" value="Spc1/SPCS1"/>
</dbReference>
<dbReference type="EMBL" id="CP059250">
    <property type="protein sequence ID" value="QLL33578.1"/>
    <property type="molecule type" value="Genomic_DNA"/>
</dbReference>
<dbReference type="Pfam" id="PF06645">
    <property type="entry name" value="SPC12"/>
    <property type="match status" value="1"/>
</dbReference>
<dbReference type="AlphaFoldDB" id="A0A7G3ZJ92"/>
<comment type="subcellular location">
    <subcellularLocation>
        <location evidence="1">Endoplasmic reticulum membrane</location>
        <topology evidence="1">Multi-pass membrane protein</topology>
    </subcellularLocation>
</comment>
<dbReference type="RefSeq" id="XP_037140252.1">
    <property type="nucleotide sequence ID" value="XM_037284356.1"/>
</dbReference>
<evidence type="ECO:0000256" key="4">
    <source>
        <dbReference type="ARBA" id="ARBA00022692"/>
    </source>
</evidence>
<keyword evidence="6 9" id="KW-1133">Transmembrane helix</keyword>
<evidence type="ECO:0000256" key="9">
    <source>
        <dbReference type="SAM" id="Phobius"/>
    </source>
</evidence>
<feature type="transmembrane region" description="Helical" evidence="9">
    <location>
        <begin position="30"/>
        <end position="47"/>
    </location>
</feature>
<evidence type="ECO:0000313" key="10">
    <source>
        <dbReference type="EMBL" id="QLL33578.1"/>
    </source>
</evidence>
<evidence type="ECO:0000256" key="2">
    <source>
        <dbReference type="ARBA" id="ARBA00005245"/>
    </source>
</evidence>
<evidence type="ECO:0000256" key="3">
    <source>
        <dbReference type="ARBA" id="ARBA00017059"/>
    </source>
</evidence>
<feature type="transmembrane region" description="Helical" evidence="9">
    <location>
        <begin position="53"/>
        <end position="71"/>
    </location>
</feature>
<evidence type="ECO:0000256" key="5">
    <source>
        <dbReference type="ARBA" id="ARBA00022824"/>
    </source>
</evidence>
<keyword evidence="4 9" id="KW-0812">Transmembrane</keyword>
<comment type="function">
    <text evidence="8">Component of the signal peptidase complex (SPC) which catalyzes the cleavage of N-terminal signal sequences from nascent proteins as they are translocated into the lumen of the endoplasmic reticulum. Dispensable for SPC enzymatic activity.</text>
</comment>
<keyword evidence="5" id="KW-0256">Endoplasmic reticulum</keyword>
<dbReference type="GO" id="GO:0006465">
    <property type="term" value="P:signal peptide processing"/>
    <property type="evidence" value="ECO:0007669"/>
    <property type="project" value="InterPro"/>
</dbReference>
<dbReference type="GO" id="GO:0045047">
    <property type="term" value="P:protein targeting to ER"/>
    <property type="evidence" value="ECO:0007669"/>
    <property type="project" value="TreeGrafter"/>
</dbReference>
<evidence type="ECO:0000256" key="6">
    <source>
        <dbReference type="ARBA" id="ARBA00022989"/>
    </source>
</evidence>
<dbReference type="PANTHER" id="PTHR13202:SF0">
    <property type="entry name" value="SIGNAL PEPTIDASE COMPLEX SUBUNIT 1"/>
    <property type="match status" value="1"/>
</dbReference>
<sequence>MSEILEEVKRKLVFPIDFPSQQRTERVQNIVLATGSVLSCLVGFYMQSLTHLMVIYGLAVVLALIAVLPAYPSYTSRKLEWAKSSIVA</sequence>
<keyword evidence="7 9" id="KW-0472">Membrane</keyword>
<evidence type="ECO:0000256" key="7">
    <source>
        <dbReference type="ARBA" id="ARBA00023136"/>
    </source>
</evidence>
<evidence type="ECO:0000256" key="1">
    <source>
        <dbReference type="ARBA" id="ARBA00004477"/>
    </source>
</evidence>
<dbReference type="GeneID" id="59326774"/>
<gene>
    <name evidence="10" type="ORF">HG536_0E04890</name>
</gene>
<keyword evidence="11" id="KW-1185">Reference proteome</keyword>
<dbReference type="Proteomes" id="UP000515788">
    <property type="component" value="Chromosome 5"/>
</dbReference>
<protein>
    <recommendedName>
        <fullName evidence="3">Signal peptidase complex subunit 1</fullName>
    </recommendedName>
</protein>
<dbReference type="PANTHER" id="PTHR13202">
    <property type="entry name" value="MICROSOMAL SIGNAL PEPTIDASE 12 KDA SUBUNIT"/>
    <property type="match status" value="1"/>
</dbReference>
<evidence type="ECO:0000313" key="11">
    <source>
        <dbReference type="Proteomes" id="UP000515788"/>
    </source>
</evidence>
<evidence type="ECO:0000256" key="8">
    <source>
        <dbReference type="ARBA" id="ARBA00045204"/>
    </source>
</evidence>
<dbReference type="OrthoDB" id="263893at2759"/>
<dbReference type="KEGG" id="tgb:HG536_0E04890"/>
<name>A0A7G3ZJ92_9SACH</name>
<reference evidence="10 11" key="1">
    <citation type="submission" date="2020-06" db="EMBL/GenBank/DDBJ databases">
        <title>The yeast mating-type switching endonuclease HO is a domesticated member of an unorthodox homing genetic element family.</title>
        <authorList>
            <person name="Coughlan A.Y."/>
            <person name="Lombardi L."/>
            <person name="Braun-Galleani S."/>
            <person name="Martos A.R."/>
            <person name="Galeote V."/>
            <person name="Bigey F."/>
            <person name="Dequin S."/>
            <person name="Byrne K.P."/>
            <person name="Wolfe K.H."/>
        </authorList>
    </citation>
    <scope>NUCLEOTIDE SEQUENCE [LARGE SCALE GENOMIC DNA]</scope>
    <source>
        <strain evidence="10 11">CBS764</strain>
    </source>
</reference>
<accession>A0A7G3ZJ92</accession>
<organism evidence="10 11">
    <name type="scientific">Torulaspora globosa</name>
    <dbReference type="NCBI Taxonomy" id="48254"/>
    <lineage>
        <taxon>Eukaryota</taxon>
        <taxon>Fungi</taxon>
        <taxon>Dikarya</taxon>
        <taxon>Ascomycota</taxon>
        <taxon>Saccharomycotina</taxon>
        <taxon>Saccharomycetes</taxon>
        <taxon>Saccharomycetales</taxon>
        <taxon>Saccharomycetaceae</taxon>
        <taxon>Torulaspora</taxon>
    </lineage>
</organism>